<dbReference type="Gene3D" id="2.70.98.60">
    <property type="entry name" value="alpha-galactosidase from lactobacil brevis"/>
    <property type="match status" value="1"/>
</dbReference>
<dbReference type="GO" id="GO:0016052">
    <property type="term" value="P:carbohydrate catabolic process"/>
    <property type="evidence" value="ECO:0007669"/>
    <property type="project" value="InterPro"/>
</dbReference>
<reference evidence="1" key="2">
    <citation type="submission" date="2021-04" db="EMBL/GenBank/DDBJ databases">
        <authorList>
            <person name="Gilroy R."/>
        </authorList>
    </citation>
    <scope>NUCLEOTIDE SEQUENCE</scope>
    <source>
        <strain evidence="1">ChiW7-2402</strain>
    </source>
</reference>
<accession>A0A9D2JZ60</accession>
<reference evidence="1" key="1">
    <citation type="journal article" date="2021" name="PeerJ">
        <title>Extensive microbial diversity within the chicken gut microbiome revealed by metagenomics and culture.</title>
        <authorList>
            <person name="Gilroy R."/>
            <person name="Ravi A."/>
            <person name="Getino M."/>
            <person name="Pursley I."/>
            <person name="Horton D.L."/>
            <person name="Alikhan N.F."/>
            <person name="Baker D."/>
            <person name="Gharbi K."/>
            <person name="Hall N."/>
            <person name="Watson M."/>
            <person name="Adriaenssens E.M."/>
            <person name="Foster-Nyarko E."/>
            <person name="Jarju S."/>
            <person name="Secka A."/>
            <person name="Antonio M."/>
            <person name="Oren A."/>
            <person name="Chaudhuri R.R."/>
            <person name="La Ragione R."/>
            <person name="Hildebrand F."/>
            <person name="Pallen M.J."/>
        </authorList>
    </citation>
    <scope>NUCLEOTIDE SEQUENCE</scope>
    <source>
        <strain evidence="1">ChiW7-2402</strain>
    </source>
</reference>
<dbReference type="CDD" id="cd14791">
    <property type="entry name" value="GH36"/>
    <property type="match status" value="1"/>
</dbReference>
<dbReference type="Pfam" id="PF02065">
    <property type="entry name" value="Melibiase"/>
    <property type="match status" value="1"/>
</dbReference>
<organism evidence="1 2">
    <name type="scientific">Candidatus Gallimonas intestinavium</name>
    <dbReference type="NCBI Taxonomy" id="2838603"/>
    <lineage>
        <taxon>Bacteria</taxon>
        <taxon>Bacillati</taxon>
        <taxon>Bacillota</taxon>
        <taxon>Clostridia</taxon>
        <taxon>Candidatus Gallimonas</taxon>
    </lineage>
</organism>
<dbReference type="Proteomes" id="UP000824102">
    <property type="component" value="Unassembled WGS sequence"/>
</dbReference>
<comment type="caution">
    <text evidence="1">The sequence shown here is derived from an EMBL/GenBank/DDBJ whole genome shotgun (WGS) entry which is preliminary data.</text>
</comment>
<dbReference type="InterPro" id="IPR038417">
    <property type="entry name" value="Alpga-gal_N_sf"/>
</dbReference>
<dbReference type="Gene3D" id="3.20.20.70">
    <property type="entry name" value="Aldolase class I"/>
    <property type="match status" value="1"/>
</dbReference>
<evidence type="ECO:0000313" key="1">
    <source>
        <dbReference type="EMBL" id="HIZ72666.1"/>
    </source>
</evidence>
<dbReference type="InterPro" id="IPR002252">
    <property type="entry name" value="Glyco_hydro_36"/>
</dbReference>
<evidence type="ECO:0000313" key="2">
    <source>
        <dbReference type="Proteomes" id="UP000824102"/>
    </source>
</evidence>
<protein>
    <submittedName>
        <fullName evidence="1">Alpha-galactosidase</fullName>
    </submittedName>
</protein>
<dbReference type="InterPro" id="IPR013785">
    <property type="entry name" value="Aldolase_TIM"/>
</dbReference>
<dbReference type="PRINTS" id="PR00743">
    <property type="entry name" value="GLHYDRLASE36"/>
</dbReference>
<dbReference type="GO" id="GO:0004557">
    <property type="term" value="F:alpha-galactosidase activity"/>
    <property type="evidence" value="ECO:0007669"/>
    <property type="project" value="InterPro"/>
</dbReference>
<name>A0A9D2JZ60_9FIRM</name>
<proteinExistence type="predicted"/>
<sequence>MFYKTYMFGDTAVCYREVPVEGHEGKSTVGLALFPAGKEPGEIAMDSLVQAAFTGDETLIDYTLGVTMRNREGTLLKVEEQAADAASVTTRLTDGRGNAYVHHLCHSAATGVFTVWVEYFNLTGREQTLESLQSFSISGIHALRDGKATLAGLKLHRMTSAWSRECRPEEDSFANLGLDTSWARYGVKCERFGEVGSMSNRGHFPFAAVEDAERGIVWAAMIEAPSSWQMEVYAEKETCALSGGLADYEFGHWRKKISPGEGFSTHRAFVTVKGSVLDCCNAFVAEQERRLEVPASEEEMPVLFNEYCTTWGCPSAENIRAILKAIEPFPIDTFVIDCGWYKPDDKGWCNAIGDWRESRALFPEGISAVSDAIKAAGKHPGIWFEFEVAGRDSDCFFDESKLVKRDGHVITGKNRRFLDLRLPKVQEYLKERMLAFLQKNGFEYIKIDYNDSLGIGCDSPDGAAPGEGGRQIAEESLVWLTKLQEAVPGLVIENCSSGGSRIEPLRMSMVSMCSFSDAHECNEIPLVAANVSRVIPARQMQIWAVLREGESASRTIYSLTAAMMGRICLSGDVLHLSPERIDLIRDGLDLYQEVKDIVRHGRIDLIDNTVRSYRAPEGRQVYVKEYKGRKLVIVHFLECAEKVSLPLEGYRLKRAFTDLAYTAEEELRIEGRPFAAGAFLLEKEWKSKE</sequence>
<dbReference type="InterPro" id="IPR017853">
    <property type="entry name" value="GH"/>
</dbReference>
<dbReference type="EMBL" id="DXBB01000059">
    <property type="protein sequence ID" value="HIZ72666.1"/>
    <property type="molecule type" value="Genomic_DNA"/>
</dbReference>
<dbReference type="AlphaFoldDB" id="A0A9D2JZ60"/>
<dbReference type="SUPFAM" id="SSF51445">
    <property type="entry name" value="(Trans)glycosidases"/>
    <property type="match status" value="1"/>
</dbReference>
<gene>
    <name evidence="1" type="ORF">H9964_03700</name>
</gene>